<gene>
    <name evidence="4" type="ORF">DES51_10493</name>
</gene>
<feature type="binding site" evidence="3">
    <location>
        <position position="103"/>
    </location>
    <ligand>
        <name>Zn(2+)</name>
        <dbReference type="ChEBI" id="CHEBI:29105"/>
        <label>2</label>
    </ligand>
</feature>
<proteinExistence type="predicted"/>
<sequence>MLVNTKAMLMAANDSNYAIPSPDYCNMNMARAYVEAAQSVGRPVILAYSEAMQSVLSLEDAYFIGRYYAEKADVEVALHIDHGKSIEFVKQAIDLGFTSVMIDASADTLAENIRKTKIIVDYAHPRNVSVEAEIGHVGAGINYEEEKGDASVYTEAADLVEFVNATGIDSVAVSIGTAHGFYKGTPKINFDRLAELKAAVSIPLVLHGGSSTGDENLRRCAESGISKINIFTDFCTAGAQAINQEHADNYKQMMSTADKAIKAVLEHYYHVFNCD</sequence>
<dbReference type="GO" id="GO:0005975">
    <property type="term" value="P:carbohydrate metabolic process"/>
    <property type="evidence" value="ECO:0007669"/>
    <property type="project" value="InterPro"/>
</dbReference>
<feature type="binding site" evidence="3">
    <location>
        <position position="133"/>
    </location>
    <ligand>
        <name>Zn(2+)</name>
        <dbReference type="ChEBI" id="CHEBI:29105"/>
        <label>2</label>
    </ligand>
</feature>
<dbReference type="PANTHER" id="PTHR30304:SF0">
    <property type="entry name" value="D-TAGATOSE-1,6-BISPHOSPHATE ALDOLASE SUBUNIT GATY-RELATED"/>
    <property type="match status" value="1"/>
</dbReference>
<protein>
    <submittedName>
        <fullName evidence="4">Fructose-bisphosphate aldolase class II/tagatose 1,6-diphosphate aldolase GatY/KbaY</fullName>
    </submittedName>
</protein>
<evidence type="ECO:0000256" key="1">
    <source>
        <dbReference type="PIRSR" id="PIRSR001359-1"/>
    </source>
</evidence>
<dbReference type="GO" id="GO:0008270">
    <property type="term" value="F:zinc ion binding"/>
    <property type="evidence" value="ECO:0007669"/>
    <property type="project" value="InterPro"/>
</dbReference>
<comment type="caution">
    <text evidence="4">The sequence shown here is derived from an EMBL/GenBank/DDBJ whole genome shotgun (WGS) entry which is preliminary data.</text>
</comment>
<keyword evidence="3" id="KW-0862">Zinc</keyword>
<dbReference type="STRING" id="1034346.GCA_000313565_01587"/>
<dbReference type="Pfam" id="PF01116">
    <property type="entry name" value="F_bP_aldolase"/>
    <property type="match status" value="1"/>
</dbReference>
<dbReference type="PIRSF" id="PIRSF001359">
    <property type="entry name" value="F_bP_aldolase_II"/>
    <property type="match status" value="1"/>
</dbReference>
<dbReference type="AlphaFoldDB" id="A0A318KTC1"/>
<dbReference type="NCBIfam" id="TIGR00167">
    <property type="entry name" value="cbbA"/>
    <property type="match status" value="1"/>
</dbReference>
<feature type="binding site" evidence="3">
    <location>
        <position position="179"/>
    </location>
    <ligand>
        <name>Zn(2+)</name>
        <dbReference type="ChEBI" id="CHEBI:29105"/>
        <label>1</label>
        <note>catalytic</note>
    </ligand>
</feature>
<dbReference type="EMBL" id="QJKH01000004">
    <property type="protein sequence ID" value="PXX80088.1"/>
    <property type="molecule type" value="Genomic_DNA"/>
</dbReference>
<feature type="active site" description="Proton donor" evidence="1">
    <location>
        <position position="81"/>
    </location>
</feature>
<keyword evidence="3" id="KW-0479">Metal-binding</keyword>
<dbReference type="PANTHER" id="PTHR30304">
    <property type="entry name" value="D-TAGATOSE-1,6-BISPHOSPHATE ALDOLASE"/>
    <property type="match status" value="1"/>
</dbReference>
<dbReference type="SUPFAM" id="SSF51569">
    <property type="entry name" value="Aldolase"/>
    <property type="match status" value="1"/>
</dbReference>
<feature type="binding site" evidence="3">
    <location>
        <position position="207"/>
    </location>
    <ligand>
        <name>Zn(2+)</name>
        <dbReference type="ChEBI" id="CHEBI:29105"/>
        <label>1</label>
        <note>catalytic</note>
    </ligand>
</feature>
<dbReference type="Gene3D" id="3.20.20.70">
    <property type="entry name" value="Aldolase class I"/>
    <property type="match status" value="1"/>
</dbReference>
<feature type="binding site" evidence="2">
    <location>
        <begin position="208"/>
        <end position="210"/>
    </location>
    <ligand>
        <name>dihydroxyacetone phosphate</name>
        <dbReference type="ChEBI" id="CHEBI:57642"/>
    </ligand>
</feature>
<reference evidence="4 5" key="1">
    <citation type="submission" date="2018-05" db="EMBL/GenBank/DDBJ databases">
        <title>Genomic Encyclopedia of Type Strains, Phase IV (KMG-IV): sequencing the most valuable type-strain genomes for metagenomic binning, comparative biology and taxonomic classification.</title>
        <authorList>
            <person name="Goeker M."/>
        </authorList>
    </citation>
    <scope>NUCLEOTIDE SEQUENCE [LARGE SCALE GENOMIC DNA]</scope>
    <source>
        <strain evidence="4 5">JC118</strain>
    </source>
</reference>
<organism evidence="4 5">
    <name type="scientific">Dielma fastidiosa</name>
    <dbReference type="NCBI Taxonomy" id="1034346"/>
    <lineage>
        <taxon>Bacteria</taxon>
        <taxon>Bacillati</taxon>
        <taxon>Bacillota</taxon>
        <taxon>Erysipelotrichia</taxon>
        <taxon>Erysipelotrichales</taxon>
        <taxon>Erysipelotrichaceae</taxon>
        <taxon>Dielma</taxon>
    </lineage>
</organism>
<dbReference type="InterPro" id="IPR013785">
    <property type="entry name" value="Aldolase_TIM"/>
</dbReference>
<feature type="binding site" evidence="3">
    <location>
        <position position="82"/>
    </location>
    <ligand>
        <name>Zn(2+)</name>
        <dbReference type="ChEBI" id="CHEBI:29105"/>
        <label>1</label>
        <note>catalytic</note>
    </ligand>
</feature>
<evidence type="ECO:0000313" key="5">
    <source>
        <dbReference type="Proteomes" id="UP000247612"/>
    </source>
</evidence>
<evidence type="ECO:0000256" key="3">
    <source>
        <dbReference type="PIRSR" id="PIRSR001359-3"/>
    </source>
</evidence>
<feature type="binding site" evidence="2">
    <location>
        <begin position="229"/>
        <end position="232"/>
    </location>
    <ligand>
        <name>dihydroxyacetone phosphate</name>
        <dbReference type="ChEBI" id="CHEBI:57642"/>
    </ligand>
</feature>
<dbReference type="OrthoDB" id="9803995at2"/>
<dbReference type="InterPro" id="IPR000771">
    <property type="entry name" value="FBA_II"/>
</dbReference>
<dbReference type="CDD" id="cd00947">
    <property type="entry name" value="TBP_aldolase_IIB"/>
    <property type="match status" value="1"/>
</dbReference>
<evidence type="ECO:0000313" key="4">
    <source>
        <dbReference type="EMBL" id="PXX80088.1"/>
    </source>
</evidence>
<dbReference type="RefSeq" id="WP_022937890.1">
    <property type="nucleotide sequence ID" value="NZ_CABKRQ010000004.1"/>
</dbReference>
<feature type="binding site" evidence="2">
    <location>
        <position position="180"/>
    </location>
    <ligand>
        <name>dihydroxyacetone phosphate</name>
        <dbReference type="ChEBI" id="CHEBI:57642"/>
    </ligand>
</feature>
<comment type="cofactor">
    <cofactor evidence="3">
        <name>Zn(2+)</name>
        <dbReference type="ChEBI" id="CHEBI:29105"/>
    </cofactor>
    <text evidence="3">Binds 2 Zn(2+) ions per subunit. One is catalytic and the other provides a structural contribution.</text>
</comment>
<dbReference type="Proteomes" id="UP000247612">
    <property type="component" value="Unassembled WGS sequence"/>
</dbReference>
<accession>A0A318KTC1</accession>
<keyword evidence="5" id="KW-1185">Reference proteome</keyword>
<dbReference type="GO" id="GO:0016832">
    <property type="term" value="F:aldehyde-lyase activity"/>
    <property type="evidence" value="ECO:0007669"/>
    <property type="project" value="InterPro"/>
</dbReference>
<dbReference type="InterPro" id="IPR050246">
    <property type="entry name" value="Class_II_FBP_aldolase"/>
</dbReference>
<evidence type="ECO:0000256" key="2">
    <source>
        <dbReference type="PIRSR" id="PIRSR001359-2"/>
    </source>
</evidence>
<name>A0A318KTC1_9FIRM</name>